<dbReference type="EMBL" id="CP000083">
    <property type="protein sequence ID" value="AAZ25141.1"/>
    <property type="molecule type" value="Genomic_DNA"/>
</dbReference>
<organism evidence="2 3">
    <name type="scientific">Colwellia psychrerythraea (strain 34H / ATCC BAA-681)</name>
    <name type="common">Vibrio psychroerythus</name>
    <dbReference type="NCBI Taxonomy" id="167879"/>
    <lineage>
        <taxon>Bacteria</taxon>
        <taxon>Pseudomonadati</taxon>
        <taxon>Pseudomonadota</taxon>
        <taxon>Gammaproteobacteria</taxon>
        <taxon>Alteromonadales</taxon>
        <taxon>Colwelliaceae</taxon>
        <taxon>Colwellia</taxon>
    </lineage>
</organism>
<keyword evidence="1" id="KW-1133">Transmembrane helix</keyword>
<evidence type="ECO:0000256" key="1">
    <source>
        <dbReference type="SAM" id="Phobius"/>
    </source>
</evidence>
<reference evidence="2" key="1">
    <citation type="journal article" date="2005" name="Proc. Natl. Acad. Sci. U.S.A.">
        <title>The psychrophilic lifestyle as revealed by the genome sequence of Colwellia psychrerythraea 34H through genomic and proteomic analyses.</title>
        <authorList>
            <person name="Methe B.A."/>
            <person name="Nelson K.E."/>
            <person name="Deming J.W."/>
            <person name="Momen B."/>
            <person name="Melamud E."/>
            <person name="Zhang X."/>
            <person name="Moult J."/>
            <person name="Madupu R."/>
            <person name="Nelson W.C."/>
            <person name="Dodson R.J."/>
            <person name="Brinkac L.M."/>
            <person name="Daugherty S.C."/>
            <person name="Durkin A.S."/>
            <person name="DeBoy R.T."/>
            <person name="Kolonay J.F."/>
            <person name="Sullivan S.A."/>
            <person name="Zhou L."/>
            <person name="Davidsen T.M."/>
            <person name="Wu M."/>
            <person name="Huston A.L."/>
            <person name="Lewis M."/>
            <person name="Weaver B."/>
            <person name="Weidman J.F."/>
            <person name="Khouri H."/>
            <person name="Utterback T.R."/>
            <person name="Feldblyum T.V."/>
            <person name="Fraser C.M."/>
        </authorList>
    </citation>
    <scope>NUCLEOTIDE SEQUENCE [LARGE SCALE GENOMIC DNA]</scope>
    <source>
        <strain evidence="2">34H</strain>
    </source>
</reference>
<protein>
    <submittedName>
        <fullName evidence="2">Uncharacterized protein</fullName>
    </submittedName>
</protein>
<gene>
    <name evidence="2" type="ordered locus">CPS_2502</name>
</gene>
<evidence type="ECO:0000313" key="3">
    <source>
        <dbReference type="Proteomes" id="UP000000547"/>
    </source>
</evidence>
<evidence type="ECO:0000313" key="2">
    <source>
        <dbReference type="EMBL" id="AAZ25141.1"/>
    </source>
</evidence>
<dbReference type="KEGG" id="cps:CPS_2502"/>
<dbReference type="Proteomes" id="UP000000547">
    <property type="component" value="Chromosome"/>
</dbReference>
<proteinExistence type="predicted"/>
<name>Q481Q1_COLP3</name>
<keyword evidence="1" id="KW-0472">Membrane</keyword>
<dbReference type="HOGENOM" id="CLU_2632046_0_0_6"/>
<dbReference type="RefSeq" id="WP_011043312.1">
    <property type="nucleotide sequence ID" value="NC_003910.7"/>
</dbReference>
<dbReference type="STRING" id="167879.CPS_2502"/>
<accession>Q481Q1</accession>
<sequence length="77" mass="8438">MDLLTQNNIESVVKKHLGFAMFLAMVPIVFIKSIEFFSGGNQLDSLLILLMPLSIVGACGHFIQCVLIDLAVTNNTE</sequence>
<keyword evidence="1" id="KW-0812">Transmembrane</keyword>
<feature type="transmembrane region" description="Helical" evidence="1">
    <location>
        <begin position="16"/>
        <end position="34"/>
    </location>
</feature>
<feature type="transmembrane region" description="Helical" evidence="1">
    <location>
        <begin position="46"/>
        <end position="72"/>
    </location>
</feature>
<dbReference type="AlphaFoldDB" id="Q481Q1"/>